<sequence>MKFEYSLAFQKQLHDKFYYLARHIGQLAAQELLDGFIIGFEKRVNEHPGSAPLCIEAADLGFTTYHDYVDSKLQLRTIYRFSEAEGVVYPLLFLSTRQSIRQALIQYCLRH</sequence>
<evidence type="ECO:0000313" key="1">
    <source>
        <dbReference type="EMBL" id="OKO99425.1"/>
    </source>
</evidence>
<reference evidence="1 2" key="1">
    <citation type="submission" date="2016-09" db="EMBL/GenBank/DDBJ databases">
        <title>Xenorhabdus thuongxuanensis sp. nov. and Xenorhabdus eapokensis sp. nov., isolated from Steinernema species.</title>
        <authorList>
            <person name="Kaempfer P."/>
            <person name="Tobias N.J."/>
            <person name="Phan Ke L."/>
            <person name="Bode H.B."/>
            <person name="Glaeser S.P."/>
        </authorList>
    </citation>
    <scope>NUCLEOTIDE SEQUENCE [LARGE SCALE GENOMIC DNA]</scope>
    <source>
        <strain evidence="1 2">DL20</strain>
    </source>
</reference>
<name>A0A1Q5TGW1_9GAMM</name>
<evidence type="ECO:0000313" key="2">
    <source>
        <dbReference type="Proteomes" id="UP000186268"/>
    </source>
</evidence>
<dbReference type="Proteomes" id="UP000186268">
    <property type="component" value="Unassembled WGS sequence"/>
</dbReference>
<dbReference type="AlphaFoldDB" id="A0A1Q5TGW1"/>
<organism evidence="1 2">
    <name type="scientific">Xenorhabdus eapokensis</name>
    <dbReference type="NCBI Taxonomy" id="1873482"/>
    <lineage>
        <taxon>Bacteria</taxon>
        <taxon>Pseudomonadati</taxon>
        <taxon>Pseudomonadota</taxon>
        <taxon>Gammaproteobacteria</taxon>
        <taxon>Enterobacterales</taxon>
        <taxon>Morganellaceae</taxon>
        <taxon>Xenorhabdus</taxon>
    </lineage>
</organism>
<dbReference type="EMBL" id="MKGQ01000055">
    <property type="protein sequence ID" value="OKO99425.1"/>
    <property type="molecule type" value="Genomic_DNA"/>
</dbReference>
<comment type="caution">
    <text evidence="1">The sequence shown here is derived from an EMBL/GenBank/DDBJ whole genome shotgun (WGS) entry which is preliminary data.</text>
</comment>
<dbReference type="STRING" id="1873482.Xedl_03664"/>
<gene>
    <name evidence="1" type="ORF">Xedl_03664</name>
</gene>
<keyword evidence="2" id="KW-1185">Reference proteome</keyword>
<dbReference type="OrthoDB" id="6893584at2"/>
<dbReference type="RefSeq" id="WP_074025179.1">
    <property type="nucleotide sequence ID" value="NZ_CAWNAG010000164.1"/>
</dbReference>
<accession>A0A1Q5TGW1</accession>
<protein>
    <submittedName>
        <fullName evidence="1">Plasmid stabilization protein</fullName>
    </submittedName>
</protein>
<proteinExistence type="predicted"/>